<reference evidence="5" key="2">
    <citation type="submission" date="2017-03" db="EMBL/GenBank/DDBJ databases">
        <title>Draft genome sequence of Moraxella equi CCUG 4950T type strain.</title>
        <authorList>
            <person name="Salva-Serra F."/>
            <person name="Engstrom-Jakobsson H."/>
            <person name="Thorell K."/>
            <person name="Jaen-Luchoro D."/>
            <person name="Gonzales-Siles L."/>
            <person name="Karlsson R."/>
            <person name="Yazdan S."/>
            <person name="Boulund F."/>
            <person name="Johnning A."/>
            <person name="Engstrand L."/>
            <person name="Kristiansson E."/>
            <person name="Moore E."/>
        </authorList>
    </citation>
    <scope>NUCLEOTIDE SEQUENCE [LARGE SCALE GENOMIC DNA]</scope>
    <source>
        <strain evidence="5">CCUG 4441</strain>
    </source>
</reference>
<dbReference type="EMBL" id="LZMS01000066">
    <property type="protein sequence ID" value="OBX61601.1"/>
    <property type="molecule type" value="Genomic_DNA"/>
</dbReference>
<dbReference type="InterPro" id="IPR025384">
    <property type="entry name" value="DUF4298"/>
</dbReference>
<evidence type="ECO:0000313" key="5">
    <source>
        <dbReference type="Proteomes" id="UP000191025"/>
    </source>
</evidence>
<evidence type="ECO:0000313" key="6">
    <source>
        <dbReference type="Proteomes" id="UP000254107"/>
    </source>
</evidence>
<accession>A0A1B8PYZ8</accession>
<dbReference type="EMBL" id="UGQC01000001">
    <property type="protein sequence ID" value="STZ00790.1"/>
    <property type="molecule type" value="Genomic_DNA"/>
</dbReference>
<dbReference type="RefSeq" id="WP_062499600.1">
    <property type="nucleotide sequence ID" value="NZ_JARDJM010000026.1"/>
</dbReference>
<dbReference type="EMBL" id="MXAN01000083">
    <property type="protein sequence ID" value="OPH34500.1"/>
    <property type="molecule type" value="Genomic_DNA"/>
</dbReference>
<proteinExistence type="predicted"/>
<protein>
    <recommendedName>
        <fullName evidence="7">DUF4298 domain-containing protein</fullName>
    </recommendedName>
</protein>
<evidence type="ECO:0000313" key="1">
    <source>
        <dbReference type="EMBL" id="OBX61601.1"/>
    </source>
</evidence>
<evidence type="ECO:0000313" key="3">
    <source>
        <dbReference type="EMBL" id="STZ00790.1"/>
    </source>
</evidence>
<dbReference type="Proteomes" id="UP000254107">
    <property type="component" value="Unassembled WGS sequence"/>
</dbReference>
<dbReference type="Pfam" id="PF14131">
    <property type="entry name" value="DUF4298"/>
    <property type="match status" value="1"/>
</dbReference>
<dbReference type="Proteomes" id="UP000092607">
    <property type="component" value="Unassembled WGS sequence"/>
</dbReference>
<evidence type="ECO:0000313" key="4">
    <source>
        <dbReference type="Proteomes" id="UP000092607"/>
    </source>
</evidence>
<keyword evidence="6" id="KW-1185">Reference proteome</keyword>
<evidence type="ECO:0000313" key="2">
    <source>
        <dbReference type="EMBL" id="OPH34500.1"/>
    </source>
</evidence>
<dbReference type="OrthoDB" id="8602690at2"/>
<organism evidence="1 4">
    <name type="scientific">Moraxella lacunata</name>
    <dbReference type="NCBI Taxonomy" id="477"/>
    <lineage>
        <taxon>Bacteria</taxon>
        <taxon>Pseudomonadati</taxon>
        <taxon>Pseudomonadota</taxon>
        <taxon>Gammaproteobacteria</taxon>
        <taxon>Moraxellales</taxon>
        <taxon>Moraxellaceae</taxon>
        <taxon>Moraxella</taxon>
    </lineage>
</organism>
<reference evidence="1 4" key="1">
    <citation type="submission" date="2016-06" db="EMBL/GenBank/DDBJ databases">
        <title>Draft genome of Moraxella lacunata CCUG 57757A.</title>
        <authorList>
            <person name="Salva-Serra F."/>
            <person name="Engstrom-Jakobsson H."/>
            <person name="Thorell K."/>
            <person name="Gonzales-Siles L."/>
            <person name="Karlsson R."/>
            <person name="Boulund F."/>
            <person name="Engstrand L."/>
            <person name="Kristiansson E."/>
            <person name="Moore E."/>
        </authorList>
    </citation>
    <scope>NUCLEOTIDE SEQUENCE [LARGE SCALE GENOMIC DNA]</scope>
    <source>
        <strain evidence="1 4">CCUG 57757A</strain>
    </source>
</reference>
<sequence>MQQKISHYQALYREWLALQADNDKLMANLHRQNAITDELSAFYFNHHGQSDWQRYYEALENGADVDLTTDGEYSVMSQDTLWDMFCDERAFYERLSKFAQNRLHDLNNK</sequence>
<dbReference type="AlphaFoldDB" id="A0A1B8PYZ8"/>
<gene>
    <name evidence="1" type="ORF">A9309_07985</name>
    <name evidence="2" type="ORF">B5J94_11405</name>
    <name evidence="3" type="ORF">NCTC7911_02201</name>
</gene>
<dbReference type="Proteomes" id="UP000191025">
    <property type="component" value="Unassembled WGS sequence"/>
</dbReference>
<dbReference type="GeneID" id="302270734"/>
<evidence type="ECO:0008006" key="7">
    <source>
        <dbReference type="Google" id="ProtNLM"/>
    </source>
</evidence>
<reference evidence="2" key="3">
    <citation type="submission" date="2017-03" db="EMBL/GenBank/DDBJ databases">
        <authorList>
            <person name="Afonso C.L."/>
            <person name="Miller P.J."/>
            <person name="Scott M.A."/>
            <person name="Spackman E."/>
            <person name="Goraichik I."/>
            <person name="Dimitrov K.M."/>
            <person name="Suarez D.L."/>
            <person name="Swayne D.E."/>
        </authorList>
    </citation>
    <scope>NUCLEOTIDE SEQUENCE</scope>
    <source>
        <strain evidence="2">CCUG 4441</strain>
    </source>
</reference>
<name>A0A1B8PYZ8_MORLA</name>
<reference evidence="3 6" key="4">
    <citation type="submission" date="2018-06" db="EMBL/GenBank/DDBJ databases">
        <authorList>
            <consortium name="Pathogen Informatics"/>
            <person name="Doyle S."/>
        </authorList>
    </citation>
    <scope>NUCLEOTIDE SEQUENCE [LARGE SCALE GENOMIC DNA]</scope>
    <source>
        <strain evidence="3 6">NCTC7911</strain>
    </source>
</reference>